<dbReference type="Pfam" id="PF01425">
    <property type="entry name" value="Amidase"/>
    <property type="match status" value="1"/>
</dbReference>
<evidence type="ECO:0000313" key="2">
    <source>
        <dbReference type="EMBL" id="RDW72887.1"/>
    </source>
</evidence>
<sequence>MSVPFTSLSPNNPVKDGDVQSLLKGIDVEVDPAHAADFHKLLAAFHECAEVVSQLPDYQPRADTARYPRINIHRPSKREQVLGQAWAHKFHIQGNPAGGALSGKRISLKDCICVAGVPQLLGTDVIPSWTPATDATVVTRVLDAGADILGTSTCENFCNSVSSFTSAQGTVENPFAPGYSAGGSTSGGAALVGAGLVDITLGADQGGSIRVPAAFCGCVGLKPTHGLVPFTGITSGDAVNDHVGPLARTVMEVAACLDAISGYDGIDDRSQGSPKHGSTTFAASLNAQTTNLVGFKVGILTEGFDNPAVDAAVKQAVLSAAHKFQTLGATVEEVSMPGHKLGPYLWTIQQRMAGGLNLMGHAAGRRGLYLTEFEQARLPWTSESFQRCFPATQNVIINSLYLTQKFPGLYSKASNLGRQVRDDYEKLLEEYDVLITPTTPIVAPRNGVRGASPLQAIEPSVGITTNTSVFDVTGQPAMSIPVGFAAAPDDPSVLLPVGMQIVGALWQDAKVLRAGHAWESNFNWKESVPGGKKGAKTRVSSS</sequence>
<organism evidence="2 3">
    <name type="scientific">Coleophoma cylindrospora</name>
    <dbReference type="NCBI Taxonomy" id="1849047"/>
    <lineage>
        <taxon>Eukaryota</taxon>
        <taxon>Fungi</taxon>
        <taxon>Dikarya</taxon>
        <taxon>Ascomycota</taxon>
        <taxon>Pezizomycotina</taxon>
        <taxon>Leotiomycetes</taxon>
        <taxon>Helotiales</taxon>
        <taxon>Dermateaceae</taxon>
        <taxon>Coleophoma</taxon>
    </lineage>
</organism>
<keyword evidence="3" id="KW-1185">Reference proteome</keyword>
<dbReference type="InterPro" id="IPR036928">
    <property type="entry name" value="AS_sf"/>
</dbReference>
<name>A0A3D8RFR9_9HELO</name>
<feature type="domain" description="Amidase" evidence="1">
    <location>
        <begin position="84"/>
        <end position="512"/>
    </location>
</feature>
<dbReference type="Proteomes" id="UP000256645">
    <property type="component" value="Unassembled WGS sequence"/>
</dbReference>
<dbReference type="EMBL" id="PDLM01000007">
    <property type="protein sequence ID" value="RDW72887.1"/>
    <property type="molecule type" value="Genomic_DNA"/>
</dbReference>
<evidence type="ECO:0000313" key="3">
    <source>
        <dbReference type="Proteomes" id="UP000256645"/>
    </source>
</evidence>
<dbReference type="SUPFAM" id="SSF75304">
    <property type="entry name" value="Amidase signature (AS) enzymes"/>
    <property type="match status" value="1"/>
</dbReference>
<dbReference type="STRING" id="1849047.A0A3D8RFR9"/>
<reference evidence="2 3" key="1">
    <citation type="journal article" date="2018" name="IMA Fungus">
        <title>IMA Genome-F 9: Draft genome sequence of Annulohypoxylon stygium, Aspergillus mulundensis, Berkeleyomyces basicola (syn. Thielaviopsis basicola), Ceratocystis smalleyi, two Cercospora beticola strains, Coleophoma cylindrospora, Fusarium fracticaudum, Phialophora cf. hyalina, and Morchella septimelata.</title>
        <authorList>
            <person name="Wingfield B.D."/>
            <person name="Bills G.F."/>
            <person name="Dong Y."/>
            <person name="Huang W."/>
            <person name="Nel W.J."/>
            <person name="Swalarsk-Parry B.S."/>
            <person name="Vaghefi N."/>
            <person name="Wilken P.M."/>
            <person name="An Z."/>
            <person name="de Beer Z.W."/>
            <person name="De Vos L."/>
            <person name="Chen L."/>
            <person name="Duong T.A."/>
            <person name="Gao Y."/>
            <person name="Hammerbacher A."/>
            <person name="Kikkert J.R."/>
            <person name="Li Y."/>
            <person name="Li H."/>
            <person name="Li K."/>
            <person name="Li Q."/>
            <person name="Liu X."/>
            <person name="Ma X."/>
            <person name="Naidoo K."/>
            <person name="Pethybridge S.J."/>
            <person name="Sun J."/>
            <person name="Steenkamp E.T."/>
            <person name="van der Nest M.A."/>
            <person name="van Wyk S."/>
            <person name="Wingfield M.J."/>
            <person name="Xiong C."/>
            <person name="Yue Q."/>
            <person name="Zhang X."/>
        </authorList>
    </citation>
    <scope>NUCLEOTIDE SEQUENCE [LARGE SCALE GENOMIC DNA]</scope>
    <source>
        <strain evidence="2 3">BP6252</strain>
    </source>
</reference>
<evidence type="ECO:0000259" key="1">
    <source>
        <dbReference type="Pfam" id="PF01425"/>
    </source>
</evidence>
<protein>
    <submittedName>
        <fullName evidence="2">Amidase</fullName>
    </submittedName>
</protein>
<dbReference type="GO" id="GO:0003824">
    <property type="term" value="F:catalytic activity"/>
    <property type="evidence" value="ECO:0007669"/>
    <property type="project" value="InterPro"/>
</dbReference>
<dbReference type="Gene3D" id="3.90.1300.10">
    <property type="entry name" value="Amidase signature (AS) domain"/>
    <property type="match status" value="1"/>
</dbReference>
<proteinExistence type="predicted"/>
<dbReference type="AlphaFoldDB" id="A0A3D8RFR9"/>
<dbReference type="InterPro" id="IPR000120">
    <property type="entry name" value="Amidase"/>
</dbReference>
<dbReference type="InterPro" id="IPR023631">
    <property type="entry name" value="Amidase_dom"/>
</dbReference>
<dbReference type="OrthoDB" id="1879366at2759"/>
<dbReference type="PANTHER" id="PTHR11895:SF170">
    <property type="entry name" value="AMIDASE"/>
    <property type="match status" value="1"/>
</dbReference>
<accession>A0A3D8RFR9</accession>
<gene>
    <name evidence="2" type="ORF">BP6252_06794</name>
</gene>
<dbReference type="PANTHER" id="PTHR11895">
    <property type="entry name" value="TRANSAMIDASE"/>
    <property type="match status" value="1"/>
</dbReference>
<comment type="caution">
    <text evidence="2">The sequence shown here is derived from an EMBL/GenBank/DDBJ whole genome shotgun (WGS) entry which is preliminary data.</text>
</comment>